<evidence type="ECO:0000313" key="1">
    <source>
        <dbReference type="EMBL" id="SAK40329.1"/>
    </source>
</evidence>
<dbReference type="CDD" id="cd04645">
    <property type="entry name" value="LbH_gamma_CA_like"/>
    <property type="match status" value="1"/>
</dbReference>
<dbReference type="GO" id="GO:0016740">
    <property type="term" value="F:transferase activity"/>
    <property type="evidence" value="ECO:0007669"/>
    <property type="project" value="UniProtKB-KW"/>
</dbReference>
<keyword evidence="1" id="KW-0808">Transferase</keyword>
<protein>
    <submittedName>
        <fullName evidence="1">Hexapeptide repeat-containing transferase</fullName>
    </submittedName>
</protein>
<dbReference type="PANTHER" id="PTHR13061">
    <property type="entry name" value="DYNACTIN SUBUNIT P25"/>
    <property type="match status" value="1"/>
</dbReference>
<sequence length="174" mass="18260">MAIYKLGDDAPTIHESVFLADTATIIGRVTLEENASVWPAAALRGDNEPIVVGRGSNVQEGAVLHADPGFPLTIENDVTVGHQAMLHGCTIKEGSLIGIQAVVLNGAVIGRNCLVGAGAVVTEGKVFPDNTLILGSPAKAVREIGEADIARMRAATASYADRREYYKAQLVRIG</sequence>
<organism evidence="1 2">
    <name type="scientific">Caballeronia calidae</name>
    <dbReference type="NCBI Taxonomy" id="1777139"/>
    <lineage>
        <taxon>Bacteria</taxon>
        <taxon>Pseudomonadati</taxon>
        <taxon>Pseudomonadota</taxon>
        <taxon>Betaproteobacteria</taxon>
        <taxon>Burkholderiales</taxon>
        <taxon>Burkholderiaceae</taxon>
        <taxon>Caballeronia</taxon>
    </lineage>
</organism>
<proteinExistence type="predicted"/>
<dbReference type="PANTHER" id="PTHR13061:SF29">
    <property type="entry name" value="GAMMA CARBONIC ANHYDRASE-LIKE 1, MITOCHONDRIAL-RELATED"/>
    <property type="match status" value="1"/>
</dbReference>
<dbReference type="OrthoDB" id="9803036at2"/>
<dbReference type="RefSeq" id="WP_061123873.1">
    <property type="nucleotide sequence ID" value="NZ_FCOX02000001.1"/>
</dbReference>
<dbReference type="SUPFAM" id="SSF51161">
    <property type="entry name" value="Trimeric LpxA-like enzymes"/>
    <property type="match status" value="1"/>
</dbReference>
<dbReference type="InterPro" id="IPR001451">
    <property type="entry name" value="Hexapep"/>
</dbReference>
<accession>A0A157Z4X4</accession>
<dbReference type="InterPro" id="IPR047324">
    <property type="entry name" value="LbH_gamma_CA-like"/>
</dbReference>
<dbReference type="InterPro" id="IPR050484">
    <property type="entry name" value="Transf_Hexapept/Carb_Anhydrase"/>
</dbReference>
<evidence type="ECO:0000313" key="2">
    <source>
        <dbReference type="Proteomes" id="UP000071859"/>
    </source>
</evidence>
<dbReference type="Proteomes" id="UP000071859">
    <property type="component" value="Unassembled WGS sequence"/>
</dbReference>
<dbReference type="EMBL" id="FCOX02000001">
    <property type="protein sequence ID" value="SAK40329.1"/>
    <property type="molecule type" value="Genomic_DNA"/>
</dbReference>
<name>A0A157Z4X4_9BURK</name>
<dbReference type="AlphaFoldDB" id="A0A157Z4X4"/>
<dbReference type="Gene3D" id="2.160.10.10">
    <property type="entry name" value="Hexapeptide repeat proteins"/>
    <property type="match status" value="1"/>
</dbReference>
<comment type="caution">
    <text evidence="1">The sequence shown here is derived from an EMBL/GenBank/DDBJ whole genome shotgun (WGS) entry which is preliminary data.</text>
</comment>
<reference evidence="1" key="1">
    <citation type="submission" date="2016-01" db="EMBL/GenBank/DDBJ databases">
        <authorList>
            <person name="Peeters C."/>
        </authorList>
    </citation>
    <scope>NUCLEOTIDE SEQUENCE</scope>
    <source>
        <strain evidence="1">LMG 29321</strain>
    </source>
</reference>
<gene>
    <name evidence="1" type="ORF">AWB78_00091</name>
</gene>
<dbReference type="Pfam" id="PF00132">
    <property type="entry name" value="Hexapep"/>
    <property type="match status" value="1"/>
</dbReference>
<dbReference type="InterPro" id="IPR011004">
    <property type="entry name" value="Trimer_LpxA-like_sf"/>
</dbReference>
<keyword evidence="2" id="KW-1185">Reference proteome</keyword>